<dbReference type="InterPro" id="IPR054075">
    <property type="entry name" value="Gp53-like_C"/>
</dbReference>
<reference evidence="3" key="1">
    <citation type="submission" date="2011-03" db="EMBL/GenBank/DDBJ databases">
        <authorList>
            <person name="Voget S."/>
            <person name="Streit W.R."/>
            <person name="Jaeger K.E."/>
            <person name="Daniel R."/>
        </authorList>
    </citation>
    <scope>NUCLEOTIDE SEQUENCE [LARGE SCALE GENOMIC DNA]</scope>
    <source>
        <strain evidence="3">PG1</strain>
    </source>
</reference>
<dbReference type="Gene3D" id="2.60.40.3940">
    <property type="match status" value="1"/>
</dbReference>
<sequence length="327" mass="34278">MAKNDFKAFATGDGANVLSQQDYEALTVRSSGFQSGIAKSAQLNKVWRQSSIMSAVLAQFIVNQTGRDAIDDGSIEALGAGLTAAVFNDVVLTGKPTAPTSEPDDSSVRIATTEFVKNTVGNFRHAVVIESAKSLQTADAGTAFSLGDGASVILPPYSSVAAGAAFLFVNVGAATKEIVPQGGDLLSGPSNGVLSKSATRFQLLSGDWALIVAAAQWEMSAGSPLLTIDTGAFEHHHDNEGYERSPTGKIEQWGSGITNSDGEIFVRFPKRFPKACYNVVANHIGSGAAMVISLFGTLTQNGVTLRVFNQLGDKSAGWEVCWRAIGV</sequence>
<reference evidence="2 3" key="2">
    <citation type="journal article" date="2016" name="Appl. Microbiol. Biotechnol.">
        <title>Mutations improving production and secretion of extracellular lipase by Burkholderia glumae PG1.</title>
        <authorList>
            <person name="Knapp A."/>
            <person name="Voget S."/>
            <person name="Gao R."/>
            <person name="Zaburannyi N."/>
            <person name="Krysciak D."/>
            <person name="Breuer M."/>
            <person name="Hauer B."/>
            <person name="Streit W.R."/>
            <person name="Muller R."/>
            <person name="Daniel R."/>
            <person name="Jaeger K.E."/>
        </authorList>
    </citation>
    <scope>NUCLEOTIDE SEQUENCE [LARGE SCALE GENOMIC DNA]</scope>
    <source>
        <strain evidence="2 3">PG1</strain>
    </source>
</reference>
<dbReference type="KEGG" id="bgp:BGL_1c17960"/>
<feature type="domain" description="Putative tail fiber protein gp53-like C-terminal" evidence="1">
    <location>
        <begin position="245"/>
        <end position="326"/>
    </location>
</feature>
<organism evidence="2 3">
    <name type="scientific">Burkholderia plantarii</name>
    <dbReference type="NCBI Taxonomy" id="41899"/>
    <lineage>
        <taxon>Bacteria</taxon>
        <taxon>Pseudomonadati</taxon>
        <taxon>Pseudomonadota</taxon>
        <taxon>Betaproteobacteria</taxon>
        <taxon>Burkholderiales</taxon>
        <taxon>Burkholderiaceae</taxon>
        <taxon>Burkholderia</taxon>
    </lineage>
</organism>
<evidence type="ECO:0000313" key="3">
    <source>
        <dbReference type="Proteomes" id="UP000031838"/>
    </source>
</evidence>
<dbReference type="Pfam" id="PF21882">
    <property type="entry name" value="Gp53-like_C"/>
    <property type="match status" value="1"/>
</dbReference>
<keyword evidence="3" id="KW-1185">Reference proteome</keyword>
<protein>
    <recommendedName>
        <fullName evidence="1">Putative tail fiber protein gp53-like C-terminal domain-containing protein</fullName>
    </recommendedName>
</protein>
<evidence type="ECO:0000313" key="2">
    <source>
        <dbReference type="EMBL" id="AJK46305.1"/>
    </source>
</evidence>
<evidence type="ECO:0000259" key="1">
    <source>
        <dbReference type="Pfam" id="PF21882"/>
    </source>
</evidence>
<dbReference type="AlphaFoldDB" id="A0A0B6RZ12"/>
<gene>
    <name evidence="2" type="ORF">BGL_1c17960</name>
</gene>
<dbReference type="Proteomes" id="UP000031838">
    <property type="component" value="Chromosome 1"/>
</dbReference>
<name>A0A0B6RZ12_BURPL</name>
<dbReference type="EMBL" id="CP002580">
    <property type="protein sequence ID" value="AJK46305.1"/>
    <property type="molecule type" value="Genomic_DNA"/>
</dbReference>
<accession>A0A0B6RZ12</accession>
<dbReference type="HOGENOM" id="CLU_008928_7_2_4"/>
<proteinExistence type="predicted"/>